<accession>A0A512H840</accession>
<dbReference type="SUPFAM" id="SSF48452">
    <property type="entry name" value="TPR-like"/>
    <property type="match status" value="1"/>
</dbReference>
<dbReference type="PANTHER" id="PTHR44809">
    <property type="match status" value="1"/>
</dbReference>
<keyword evidence="3" id="KW-1185">Reference proteome</keyword>
<name>A0A512H840_9PROT</name>
<dbReference type="PANTHER" id="PTHR44809:SF1">
    <property type="entry name" value="PROTEIN O-MANNOSYL-TRANSFERASE TMTC1"/>
    <property type="match status" value="1"/>
</dbReference>
<sequence length="553" mass="58170">MLLSPAPLPGTLAAMDALADLIEDLHHRAHRAWADGDGSRAGALARLGLRHDPGHPGLLGVLGAAELQAGRAAEAALLFRRALERASADPAAWHNLGVALLGAGHQAQAIVAWQGALARDPARADTVFNLARAHDEQDHPAQARPWYTRAARLGQDGAAFHPLGTLLIRTGEVEAGEQWLRAAVCHDPAHAGATTNLGWLRRRQGNLDHALRLHERAVRLTPTLADAHWNRASVLLAQGRYPEGFAEWEWRTRRPGWPFVDPPVPPWTTQPLAGRTLLVLAEQGAGDMIQMARFLPALAAQGARVVVEAPPGLAGPLAGVSGVAAVVPYGEPETLLAQGADFQVRAFSLPQRLGLTAGQLPACTFPYLPCPPPAVLPAAPASQPGPPPLRVGVCWSGNPAFVENAVRAAPLAAFAPLATVPGVCLYSLQLGDPARALPGAGLPITDLAPLLADYGATAAVLMALDLVITTDTSVAHLAGALGRPGLVLLAAHCDWRWGIQGQACAWYPSLTLLRQTRLGDWSGVVAEAAGLMEARARRQESARRSDTPAPACP</sequence>
<keyword evidence="1" id="KW-0802">TPR repeat</keyword>
<dbReference type="SMART" id="SM00028">
    <property type="entry name" value="TPR"/>
    <property type="match status" value="4"/>
</dbReference>
<dbReference type="SUPFAM" id="SSF53756">
    <property type="entry name" value="UDP-Glycosyltransferase/glycogen phosphorylase"/>
    <property type="match status" value="1"/>
</dbReference>
<dbReference type="EMBL" id="BJZO01000042">
    <property type="protein sequence ID" value="GEO81613.1"/>
    <property type="molecule type" value="Genomic_DNA"/>
</dbReference>
<dbReference type="PROSITE" id="PS50005">
    <property type="entry name" value="TPR"/>
    <property type="match status" value="1"/>
</dbReference>
<organism evidence="2 3">
    <name type="scientific">Pararhodospirillum oryzae</name>
    <dbReference type="NCBI Taxonomy" id="478448"/>
    <lineage>
        <taxon>Bacteria</taxon>
        <taxon>Pseudomonadati</taxon>
        <taxon>Pseudomonadota</taxon>
        <taxon>Alphaproteobacteria</taxon>
        <taxon>Rhodospirillales</taxon>
        <taxon>Rhodospirillaceae</taxon>
        <taxon>Pararhodospirillum</taxon>
    </lineage>
</organism>
<dbReference type="Proteomes" id="UP000321567">
    <property type="component" value="Unassembled WGS sequence"/>
</dbReference>
<evidence type="ECO:0000313" key="3">
    <source>
        <dbReference type="Proteomes" id="UP000321567"/>
    </source>
</evidence>
<evidence type="ECO:0000256" key="1">
    <source>
        <dbReference type="PROSITE-ProRule" id="PRU00339"/>
    </source>
</evidence>
<dbReference type="InterPro" id="IPR019734">
    <property type="entry name" value="TPR_rpt"/>
</dbReference>
<evidence type="ECO:0000313" key="2">
    <source>
        <dbReference type="EMBL" id="GEO81613.1"/>
    </source>
</evidence>
<feature type="repeat" description="TPR" evidence="1">
    <location>
        <begin position="191"/>
        <end position="224"/>
    </location>
</feature>
<dbReference type="Gene3D" id="1.25.40.10">
    <property type="entry name" value="Tetratricopeptide repeat domain"/>
    <property type="match status" value="2"/>
</dbReference>
<dbReference type="RefSeq" id="WP_246135473.1">
    <property type="nucleotide sequence ID" value="NZ_BJZO01000042.1"/>
</dbReference>
<dbReference type="InterPro" id="IPR052943">
    <property type="entry name" value="TMTC_O-mannosyl-trnsfr"/>
</dbReference>
<comment type="caution">
    <text evidence="2">The sequence shown here is derived from an EMBL/GenBank/DDBJ whole genome shotgun (WGS) entry which is preliminary data.</text>
</comment>
<dbReference type="Pfam" id="PF13432">
    <property type="entry name" value="TPR_16"/>
    <property type="match status" value="3"/>
</dbReference>
<proteinExistence type="predicted"/>
<dbReference type="Gene3D" id="3.40.50.2000">
    <property type="entry name" value="Glycogen Phosphorylase B"/>
    <property type="match status" value="1"/>
</dbReference>
<reference evidence="2 3" key="1">
    <citation type="submission" date="2019-07" db="EMBL/GenBank/DDBJ databases">
        <title>Whole genome shotgun sequence of Rhodospirillum oryzae NBRC 107573.</title>
        <authorList>
            <person name="Hosoyama A."/>
            <person name="Uohara A."/>
            <person name="Ohji S."/>
            <person name="Ichikawa N."/>
        </authorList>
    </citation>
    <scope>NUCLEOTIDE SEQUENCE [LARGE SCALE GENOMIC DNA]</scope>
    <source>
        <strain evidence="2 3">NBRC 107573</strain>
    </source>
</reference>
<dbReference type="AlphaFoldDB" id="A0A512H840"/>
<gene>
    <name evidence="2" type="ORF">ROR02_17440</name>
</gene>
<dbReference type="InterPro" id="IPR011990">
    <property type="entry name" value="TPR-like_helical_dom_sf"/>
</dbReference>
<protein>
    <submittedName>
        <fullName evidence="2">Uncharacterized protein</fullName>
    </submittedName>
</protein>